<reference evidence="1 2" key="1">
    <citation type="submission" date="2018-08" db="EMBL/GenBank/DDBJ databases">
        <title>A genome reference for cultivated species of the human gut microbiota.</title>
        <authorList>
            <person name="Zou Y."/>
            <person name="Xue W."/>
            <person name="Luo G."/>
        </authorList>
    </citation>
    <scope>NUCLEOTIDE SEQUENCE [LARGE SCALE GENOMIC DNA]</scope>
    <source>
        <strain evidence="1 2">AM23-23AC</strain>
    </source>
</reference>
<dbReference type="AlphaFoldDB" id="A0A414QUK6"/>
<name>A0A414QUK6_9FIRM</name>
<dbReference type="InterPro" id="IPR035897">
    <property type="entry name" value="Toll_tir_struct_dom_sf"/>
</dbReference>
<dbReference type="SUPFAM" id="SSF52200">
    <property type="entry name" value="Toll/Interleukin receptor TIR domain"/>
    <property type="match status" value="1"/>
</dbReference>
<proteinExistence type="predicted"/>
<evidence type="ECO:0000313" key="1">
    <source>
        <dbReference type="EMBL" id="RHF84477.1"/>
    </source>
</evidence>
<dbReference type="Gene3D" id="3.30.565.10">
    <property type="entry name" value="Histidine kinase-like ATPase, C-terminal domain"/>
    <property type="match status" value="1"/>
</dbReference>
<dbReference type="Proteomes" id="UP000283701">
    <property type="component" value="Unassembled WGS sequence"/>
</dbReference>
<dbReference type="InterPro" id="IPR036890">
    <property type="entry name" value="HATPase_C_sf"/>
</dbReference>
<evidence type="ECO:0008006" key="3">
    <source>
        <dbReference type="Google" id="ProtNLM"/>
    </source>
</evidence>
<evidence type="ECO:0000313" key="2">
    <source>
        <dbReference type="Proteomes" id="UP000283701"/>
    </source>
</evidence>
<dbReference type="Pfam" id="PF13589">
    <property type="entry name" value="HATPase_c_3"/>
    <property type="match status" value="1"/>
</dbReference>
<comment type="caution">
    <text evidence="1">The sequence shown here is derived from an EMBL/GenBank/DDBJ whole genome shotgun (WGS) entry which is preliminary data.</text>
</comment>
<dbReference type="Gene3D" id="3.40.50.10140">
    <property type="entry name" value="Toll/interleukin-1 receptor homology (TIR) domain"/>
    <property type="match status" value="1"/>
</dbReference>
<gene>
    <name evidence="1" type="ORF">DW654_07860</name>
</gene>
<dbReference type="SUPFAM" id="SSF55874">
    <property type="entry name" value="ATPase domain of HSP90 chaperone/DNA topoisomerase II/histidine kinase"/>
    <property type="match status" value="1"/>
</dbReference>
<sequence>MSFKKLLERHQNTCRGRYIMENVEFELTYAALKMFGKQLYSNVGSAIAELVANGIDAGAEEVYVAINVIDKHNATVEILDNGAGMTYADIKEHYIKIGYNKRKNTSIGHNKMLGRKGIGKLAALYLSDCFSIVTKNSQQNQMHWKLDVTGMQDETKPILKDVGLSVPENLICKAMWEKQMQGTYIFLENVDFERFGEKGFEALESRLSNFFLYDELGVKININIATKKEEIGKFKEIKKKTAFKNMVCIYTDDIDEFNKREKIIGNTYELPYENKLGDNKKFVGITEVKAFTEILDKDEIEGKYKNISYKLKGWIGVHSSIDKDVAENNDSRYLKNQFYNPNQLRVYVRNKLGMNNMLEHLGIARAFGNYIEGEVVFDILDDDELEDIATAGRQDFDSQDDRFILLKEMMTKLGNSLVSKRQKVADEIKKVRKEEDNYISANAKAIYKRELHKEIEALTDYNEESKAAFETVLVNKIEGNPKLEPKAQYTVFLSHASKDSMISDCIYYYLKSLGFNGDLSDKQCEIFYSSSGMDSENLEPLSKVIRDAIIAKNNDILFLASKNFMNSPFCLFEGGAAWATRAIDEYKIMAMNYNDIPTFLTNGKSEIVLGMVEEKDFELDAKKYNDFILVLNRLINHLNKNREIRGEQTVDLLSKVIFPDKVQLSREKKAETDYMDQTVLEYWNTYIRDNAKTYIKENSLK</sequence>
<accession>A0A414QUK6</accession>
<organism evidence="1 2">
    <name type="scientific">Roseburia inulinivorans</name>
    <dbReference type="NCBI Taxonomy" id="360807"/>
    <lineage>
        <taxon>Bacteria</taxon>
        <taxon>Bacillati</taxon>
        <taxon>Bacillota</taxon>
        <taxon>Clostridia</taxon>
        <taxon>Lachnospirales</taxon>
        <taxon>Lachnospiraceae</taxon>
        <taxon>Roseburia</taxon>
    </lineage>
</organism>
<protein>
    <recommendedName>
        <fullName evidence="3">TIR domain-containing protein</fullName>
    </recommendedName>
</protein>
<dbReference type="EMBL" id="QRHP01000007">
    <property type="protein sequence ID" value="RHF84477.1"/>
    <property type="molecule type" value="Genomic_DNA"/>
</dbReference>